<dbReference type="InterPro" id="IPR049207">
    <property type="entry name" value="DUF4246_N"/>
</dbReference>
<dbReference type="PROSITE" id="PS00571">
    <property type="entry name" value="AMIDASES"/>
    <property type="match status" value="1"/>
</dbReference>
<sequence>MTMETGNTRFDLPGYSVPLNWTPGVREMFPNALQGSRAERLNTQREILMMRALNSITDKPDWEKKVFDKEITAKWRREILDSGEDITPNMVEYIIKEAQWKAEVFRETKHIVAFDAGVVKSDTAIAEDLRQMLKDAVGPLEDVPKELKDYHPGSDDKVVDLVHPSLFPVVYGRTRILHRQLIGLEDFVNNIGEGKVLAVPSEEDSTVNLDLGWRSTTHQLYSRKFQWLPCDVQFTDNGECRIASYINNLHPKKHRPLYQVIEKILTQTIPLWNTALTLVQDNYKRIPYYDVEYDEHPEPEPQAASDEDEDGDEYYQRFDEWQKREPIRRPEPGWFHPRVIEAEGQVNLREDFAQNGLQVIVKLANIELTPEKPEYDGGSWHVEGQLNEHICASAIYYYDSENITDSRLAFRQRADTEAITEISYEQSRHEFLQEIFGLDPEAAWGEGNITQVLGSVDTRQGRLLTFPNSLQHQVSPFALSDRTKPGHRKILALFLVDPHLSIISSANVPPQQEDWWKERQEVVQKLLSERLPAELQNMVNEGLEATPMSMEEAKQYRKELMEERSSKSQEQNRTFERGTLSSNQSAKYNMSVQNWEIRARPAKDVLLNSVPKQWMLPADRLPPAHQQNVEDFPRKSGVLSDREVSITEMSATALVAGMGAGLLSAEEVVIAFLKRAVLGHQLLNFATEFMAEKAIARAKELDEHFKRTGKLAGPLHGVPISIKEHIEIKGRTCNAGFVAWVDDIANEDALLVQYLEKAGAVFHVRTNQPQSLMHLCCNNNLTGPTRNPYNRTLTPGGSSGGEGASMGFKCAALGVGTDIGGSIRAPAGFCGAYGFRPTTLRIPGTGIKVPSAGQESIRGTAGPLASQSVEDLDLFLRAVIDQEPWETETSLTPLPWRRVKATKDMTVGIMWDDGCVRPHPPVTRALQHVKEKLLAAGIKVIDWEPYRHDHGWEIVSSLYFPDAAKSQRTILSQSAEPLLPLTEWAFSYSRSTPLTIAETWALNYQRDAYRDAYHALMKSRGVDFILCPVYVGAAAVMGESQYWNYTAVWNILDYPGVVFPSGLVVDATLDAVDSTYRPRSEVDAREWAKYRPERYEGAPIGLQLVGKHFKDEETLAAAGLVSDIVQGKGGDIKSRL</sequence>
<dbReference type="Pfam" id="PF21666">
    <property type="entry name" value="DUF4246_N"/>
    <property type="match status" value="1"/>
</dbReference>
<evidence type="ECO:0000259" key="4">
    <source>
        <dbReference type="Pfam" id="PF14033"/>
    </source>
</evidence>
<dbReference type="PANTHER" id="PTHR33119">
    <property type="entry name" value="IFI3P"/>
    <property type="match status" value="1"/>
</dbReference>
<evidence type="ECO:0000259" key="3">
    <source>
        <dbReference type="Pfam" id="PF01425"/>
    </source>
</evidence>
<evidence type="ECO:0000256" key="2">
    <source>
        <dbReference type="SAM" id="MobiDB-lite"/>
    </source>
</evidence>
<evidence type="ECO:0008006" key="8">
    <source>
        <dbReference type="Google" id="ProtNLM"/>
    </source>
</evidence>
<reference evidence="6" key="1">
    <citation type="submission" date="2020-06" db="EMBL/GenBank/DDBJ databases">
        <title>Draft genome sequences of strains closely related to Aspergillus parafelis and Aspergillus hiratsukae.</title>
        <authorList>
            <person name="Dos Santos R.A.C."/>
            <person name="Rivero-Menendez O."/>
            <person name="Steenwyk J.L."/>
            <person name="Mead M.E."/>
            <person name="Goldman G.H."/>
            <person name="Alastruey-Izquierdo A."/>
            <person name="Rokas A."/>
        </authorList>
    </citation>
    <scope>NUCLEOTIDE SEQUENCE</scope>
    <source>
        <strain evidence="6">CNM-CM6106</strain>
    </source>
</reference>
<gene>
    <name evidence="6" type="ORF">CNMCM6106_009068</name>
</gene>
<comment type="similarity">
    <text evidence="1">Belongs to the amidase family.</text>
</comment>
<feature type="region of interest" description="Disordered" evidence="2">
    <location>
        <begin position="560"/>
        <end position="582"/>
    </location>
</feature>
<evidence type="ECO:0000259" key="5">
    <source>
        <dbReference type="Pfam" id="PF21666"/>
    </source>
</evidence>
<evidence type="ECO:0000313" key="7">
    <source>
        <dbReference type="Proteomes" id="UP000662466"/>
    </source>
</evidence>
<feature type="domain" description="DUF4246" evidence="4">
    <location>
        <begin position="89"/>
        <end position="518"/>
    </location>
</feature>
<protein>
    <recommendedName>
        <fullName evidence="8">Amidase</fullName>
    </recommendedName>
</protein>
<evidence type="ECO:0000313" key="6">
    <source>
        <dbReference type="EMBL" id="KAF7161987.1"/>
    </source>
</evidence>
<feature type="domain" description="Amidase" evidence="3">
    <location>
        <begin position="667"/>
        <end position="1115"/>
    </location>
</feature>
<dbReference type="Pfam" id="PF14033">
    <property type="entry name" value="DUF4246"/>
    <property type="match status" value="1"/>
</dbReference>
<evidence type="ECO:0000256" key="1">
    <source>
        <dbReference type="ARBA" id="ARBA00009199"/>
    </source>
</evidence>
<dbReference type="InterPro" id="IPR023631">
    <property type="entry name" value="Amidase_dom"/>
</dbReference>
<comment type="caution">
    <text evidence="6">The sequence shown here is derived from an EMBL/GenBank/DDBJ whole genome shotgun (WGS) entry which is preliminary data.</text>
</comment>
<dbReference type="SUPFAM" id="SSF75304">
    <property type="entry name" value="Amidase signature (AS) enzymes"/>
    <property type="match status" value="1"/>
</dbReference>
<dbReference type="InterPro" id="IPR020556">
    <property type="entry name" value="Amidase_CS"/>
</dbReference>
<dbReference type="InterPro" id="IPR036928">
    <property type="entry name" value="AS_sf"/>
</dbReference>
<accession>A0A8H6PX26</accession>
<dbReference type="AlphaFoldDB" id="A0A8H6PX26"/>
<organism evidence="6 7">
    <name type="scientific">Aspergillus hiratsukae</name>
    <dbReference type="NCBI Taxonomy" id="1194566"/>
    <lineage>
        <taxon>Eukaryota</taxon>
        <taxon>Fungi</taxon>
        <taxon>Dikarya</taxon>
        <taxon>Ascomycota</taxon>
        <taxon>Pezizomycotina</taxon>
        <taxon>Eurotiomycetes</taxon>
        <taxon>Eurotiomycetidae</taxon>
        <taxon>Eurotiales</taxon>
        <taxon>Aspergillaceae</taxon>
        <taxon>Aspergillus</taxon>
        <taxon>Aspergillus subgen. Fumigati</taxon>
    </lineage>
</organism>
<dbReference type="Proteomes" id="UP000662466">
    <property type="component" value="Unassembled WGS sequence"/>
</dbReference>
<dbReference type="Gene3D" id="3.90.1300.10">
    <property type="entry name" value="Amidase signature (AS) domain"/>
    <property type="match status" value="1"/>
</dbReference>
<name>A0A8H6PX26_9EURO</name>
<dbReference type="EMBL" id="JACBAF010002237">
    <property type="protein sequence ID" value="KAF7161987.1"/>
    <property type="molecule type" value="Genomic_DNA"/>
</dbReference>
<dbReference type="InterPro" id="IPR049192">
    <property type="entry name" value="DUF4246_C"/>
</dbReference>
<dbReference type="PANTHER" id="PTHR33119:SF1">
    <property type="entry name" value="FE2OG DIOXYGENASE DOMAIN-CONTAINING PROTEIN"/>
    <property type="match status" value="1"/>
</dbReference>
<dbReference type="Pfam" id="PF01425">
    <property type="entry name" value="Amidase"/>
    <property type="match status" value="1"/>
</dbReference>
<proteinExistence type="inferred from homology"/>
<feature type="domain" description="DUF4246" evidence="5">
    <location>
        <begin position="12"/>
        <end position="78"/>
    </location>
</feature>
<dbReference type="InterPro" id="IPR025340">
    <property type="entry name" value="DUF4246"/>
</dbReference>